<dbReference type="GO" id="GO:0046654">
    <property type="term" value="P:tetrahydrofolate biosynthetic process"/>
    <property type="evidence" value="ECO:0007669"/>
    <property type="project" value="UniProtKB-UniPathway"/>
</dbReference>
<keyword evidence="5 14" id="KW-0808">Transferase</keyword>
<evidence type="ECO:0000256" key="6">
    <source>
        <dbReference type="ARBA" id="ARBA00022741"/>
    </source>
</evidence>
<protein>
    <recommendedName>
        <fullName evidence="4">2-amino-4-hydroxy-6-hydroxymethyldihydropteridine pyrophosphokinase</fullName>
        <ecNumber evidence="3">2.7.6.3</ecNumber>
    </recommendedName>
    <alternativeName>
        <fullName evidence="11">6-hydroxymethyl-7,8-dihydropterin pyrophosphokinase</fullName>
    </alternativeName>
    <alternativeName>
        <fullName evidence="12">7,8-dihydro-6-hydroxymethylpterin-pyrophosphokinase</fullName>
    </alternativeName>
</protein>
<keyword evidence="6" id="KW-0547">Nucleotide-binding</keyword>
<gene>
    <name evidence="14" type="primary">folK</name>
    <name evidence="14" type="ORF">FMM06_10470</name>
</gene>
<evidence type="ECO:0000256" key="7">
    <source>
        <dbReference type="ARBA" id="ARBA00022777"/>
    </source>
</evidence>
<name>A0A552U7F1_9SPHN</name>
<evidence type="ECO:0000256" key="8">
    <source>
        <dbReference type="ARBA" id="ARBA00022840"/>
    </source>
</evidence>
<evidence type="ECO:0000256" key="12">
    <source>
        <dbReference type="ARBA" id="ARBA00033413"/>
    </source>
</evidence>
<dbReference type="RefSeq" id="WP_144237347.1">
    <property type="nucleotide sequence ID" value="NZ_VJWA01000002.1"/>
</dbReference>
<dbReference type="NCBIfam" id="TIGR01498">
    <property type="entry name" value="folK"/>
    <property type="match status" value="1"/>
</dbReference>
<evidence type="ECO:0000256" key="11">
    <source>
        <dbReference type="ARBA" id="ARBA00029766"/>
    </source>
</evidence>
<evidence type="ECO:0000313" key="14">
    <source>
        <dbReference type="EMBL" id="TRW14141.1"/>
    </source>
</evidence>
<dbReference type="SUPFAM" id="SSF55083">
    <property type="entry name" value="6-hydroxymethyl-7,8-dihydropterin pyrophosphokinase, HPPK"/>
    <property type="match status" value="1"/>
</dbReference>
<organism evidence="14 15">
    <name type="scientific">Glacieibacterium frigidum</name>
    <dbReference type="NCBI Taxonomy" id="2593303"/>
    <lineage>
        <taxon>Bacteria</taxon>
        <taxon>Pseudomonadati</taxon>
        <taxon>Pseudomonadota</taxon>
        <taxon>Alphaproteobacteria</taxon>
        <taxon>Sphingomonadales</taxon>
        <taxon>Sphingosinicellaceae</taxon>
        <taxon>Glacieibacterium</taxon>
    </lineage>
</organism>
<evidence type="ECO:0000259" key="13">
    <source>
        <dbReference type="PROSITE" id="PS00794"/>
    </source>
</evidence>
<dbReference type="PANTHER" id="PTHR43071">
    <property type="entry name" value="2-AMINO-4-HYDROXY-6-HYDROXYMETHYLDIHYDROPTERIDINE PYROPHOSPHOKINASE"/>
    <property type="match status" value="1"/>
</dbReference>
<keyword evidence="8" id="KW-0067">ATP-binding</keyword>
<evidence type="ECO:0000256" key="4">
    <source>
        <dbReference type="ARBA" id="ARBA00016218"/>
    </source>
</evidence>
<dbReference type="GO" id="GO:0046656">
    <property type="term" value="P:folic acid biosynthetic process"/>
    <property type="evidence" value="ECO:0007669"/>
    <property type="project" value="UniProtKB-KW"/>
</dbReference>
<comment type="caution">
    <text evidence="14">The sequence shown here is derived from an EMBL/GenBank/DDBJ whole genome shotgun (WGS) entry which is preliminary data.</text>
</comment>
<dbReference type="AlphaFoldDB" id="A0A552U7F1"/>
<dbReference type="OrthoDB" id="9808041at2"/>
<dbReference type="GO" id="GO:0016301">
    <property type="term" value="F:kinase activity"/>
    <property type="evidence" value="ECO:0007669"/>
    <property type="project" value="UniProtKB-KW"/>
</dbReference>
<proteinExistence type="inferred from homology"/>
<keyword evidence="15" id="KW-1185">Reference proteome</keyword>
<comment type="pathway">
    <text evidence="1">Cofactor biosynthesis; tetrahydrofolate biosynthesis; 2-amino-4-hydroxy-6-hydroxymethyl-7,8-dihydropteridine diphosphate from 7,8-dihydroneopterin triphosphate: step 4/4.</text>
</comment>
<dbReference type="GO" id="GO:0003848">
    <property type="term" value="F:2-amino-4-hydroxy-6-hydroxymethyldihydropteridine diphosphokinase activity"/>
    <property type="evidence" value="ECO:0007669"/>
    <property type="project" value="UniProtKB-EC"/>
</dbReference>
<accession>A0A552U7F1</accession>
<dbReference type="Gene3D" id="3.30.70.560">
    <property type="entry name" value="7,8-Dihydro-6-hydroxymethylpterin-pyrophosphokinase HPPK"/>
    <property type="match status" value="1"/>
</dbReference>
<evidence type="ECO:0000256" key="10">
    <source>
        <dbReference type="ARBA" id="ARBA00029409"/>
    </source>
</evidence>
<evidence type="ECO:0000313" key="15">
    <source>
        <dbReference type="Proteomes" id="UP000317894"/>
    </source>
</evidence>
<dbReference type="Pfam" id="PF01288">
    <property type="entry name" value="HPPK"/>
    <property type="match status" value="1"/>
</dbReference>
<feature type="domain" description="7,8-dihydro-6-hydroxymethylpterin-pyrophosphokinase" evidence="13">
    <location>
        <begin position="92"/>
        <end position="103"/>
    </location>
</feature>
<dbReference type="Proteomes" id="UP000317894">
    <property type="component" value="Unassembled WGS sequence"/>
</dbReference>
<dbReference type="InterPro" id="IPR000550">
    <property type="entry name" value="Hppk"/>
</dbReference>
<dbReference type="EC" id="2.7.6.3" evidence="3"/>
<dbReference type="InterPro" id="IPR035907">
    <property type="entry name" value="Hppk_sf"/>
</dbReference>
<sequence length="165" mass="17470">MAANTLIALGSNRRHGRHGSPAGVVAAAVAALDAAGLRVVRRSRTHSTAAVGPGGRRFANAVVAVATDLGPAQVLDVLNGIEAAFGRRGARRWGARVLDLDLLAQGPAVLKTRRLTLPHPRLHQRAFVLDPLVEVAPRWRHPLLGATARQLHARLHRPKAASPSP</sequence>
<evidence type="ECO:0000256" key="5">
    <source>
        <dbReference type="ARBA" id="ARBA00022679"/>
    </source>
</evidence>
<comment type="function">
    <text evidence="10">Catalyzes the transfer of pyrophosphate from adenosine triphosphate (ATP) to 6-hydroxymethyl-7,8-dihydropterin, an enzymatic step in folate biosynthesis pathway.</text>
</comment>
<dbReference type="EMBL" id="VJWA01000002">
    <property type="protein sequence ID" value="TRW14141.1"/>
    <property type="molecule type" value="Genomic_DNA"/>
</dbReference>
<evidence type="ECO:0000256" key="1">
    <source>
        <dbReference type="ARBA" id="ARBA00005051"/>
    </source>
</evidence>
<dbReference type="GO" id="GO:0005524">
    <property type="term" value="F:ATP binding"/>
    <property type="evidence" value="ECO:0007669"/>
    <property type="project" value="UniProtKB-KW"/>
</dbReference>
<dbReference type="UniPathway" id="UPA00077">
    <property type="reaction ID" value="UER00155"/>
</dbReference>
<comment type="similarity">
    <text evidence="2">Belongs to the HPPK family.</text>
</comment>
<evidence type="ECO:0000256" key="2">
    <source>
        <dbReference type="ARBA" id="ARBA00005810"/>
    </source>
</evidence>
<reference evidence="14 15" key="1">
    <citation type="submission" date="2019-07" db="EMBL/GenBank/DDBJ databases">
        <title>Novel species isolated from glacier.</title>
        <authorList>
            <person name="Liu Q."/>
            <person name="Xin Y.-H."/>
        </authorList>
    </citation>
    <scope>NUCLEOTIDE SEQUENCE [LARGE SCALE GENOMIC DNA]</scope>
    <source>
        <strain evidence="14 15">LB1R16</strain>
    </source>
</reference>
<dbReference type="PANTHER" id="PTHR43071:SF1">
    <property type="entry name" value="2-AMINO-4-HYDROXY-6-HYDROXYMETHYLDIHYDROPTERIDINE PYROPHOSPHOKINASE"/>
    <property type="match status" value="1"/>
</dbReference>
<keyword evidence="7 14" id="KW-0418">Kinase</keyword>
<dbReference type="CDD" id="cd00483">
    <property type="entry name" value="HPPK"/>
    <property type="match status" value="1"/>
</dbReference>
<evidence type="ECO:0000256" key="3">
    <source>
        <dbReference type="ARBA" id="ARBA00013253"/>
    </source>
</evidence>
<keyword evidence="9" id="KW-0289">Folate biosynthesis</keyword>
<evidence type="ECO:0000256" key="9">
    <source>
        <dbReference type="ARBA" id="ARBA00022909"/>
    </source>
</evidence>
<dbReference type="PROSITE" id="PS00794">
    <property type="entry name" value="HPPK"/>
    <property type="match status" value="1"/>
</dbReference>